<evidence type="ECO:0000256" key="1">
    <source>
        <dbReference type="ARBA" id="ARBA00023015"/>
    </source>
</evidence>
<organism evidence="5 6">
    <name type="scientific">Sulfitobacter pacificus</name>
    <dbReference type="NCBI Taxonomy" id="1499314"/>
    <lineage>
        <taxon>Bacteria</taxon>
        <taxon>Pseudomonadati</taxon>
        <taxon>Pseudomonadota</taxon>
        <taxon>Alphaproteobacteria</taxon>
        <taxon>Rhodobacterales</taxon>
        <taxon>Roseobacteraceae</taxon>
        <taxon>Sulfitobacter</taxon>
    </lineage>
</organism>
<evidence type="ECO:0000313" key="5">
    <source>
        <dbReference type="EMBL" id="GLQ26248.1"/>
    </source>
</evidence>
<dbReference type="Pfam" id="PF00392">
    <property type="entry name" value="GntR"/>
    <property type="match status" value="1"/>
</dbReference>
<dbReference type="InterPro" id="IPR036390">
    <property type="entry name" value="WH_DNA-bd_sf"/>
</dbReference>
<evidence type="ECO:0000256" key="3">
    <source>
        <dbReference type="ARBA" id="ARBA00023163"/>
    </source>
</evidence>
<dbReference type="InterPro" id="IPR036388">
    <property type="entry name" value="WH-like_DNA-bd_sf"/>
</dbReference>
<dbReference type="Gene3D" id="1.20.120.530">
    <property type="entry name" value="GntR ligand-binding domain-like"/>
    <property type="match status" value="1"/>
</dbReference>
<proteinExistence type="predicted"/>
<dbReference type="RefSeq" id="WP_284371237.1">
    <property type="nucleotide sequence ID" value="NZ_JBHSWF010000001.1"/>
</dbReference>
<evidence type="ECO:0000313" key="6">
    <source>
        <dbReference type="Proteomes" id="UP001161388"/>
    </source>
</evidence>
<keyword evidence="2" id="KW-0238">DNA-binding</keyword>
<feature type="domain" description="HTH gntR-type" evidence="4">
    <location>
        <begin position="3"/>
        <end position="70"/>
    </location>
</feature>
<dbReference type="Proteomes" id="UP001161388">
    <property type="component" value="Unassembled WGS sequence"/>
</dbReference>
<dbReference type="SUPFAM" id="SSF46785">
    <property type="entry name" value="Winged helix' DNA-binding domain"/>
    <property type="match status" value="1"/>
</dbReference>
<evidence type="ECO:0000256" key="2">
    <source>
        <dbReference type="ARBA" id="ARBA00023125"/>
    </source>
</evidence>
<dbReference type="Gene3D" id="1.10.10.10">
    <property type="entry name" value="Winged helix-like DNA-binding domain superfamily/Winged helix DNA-binding domain"/>
    <property type="match status" value="1"/>
</dbReference>
<dbReference type="InterPro" id="IPR000524">
    <property type="entry name" value="Tscrpt_reg_HTH_GntR"/>
</dbReference>
<protein>
    <submittedName>
        <fullName evidence="5">GntR family transcriptional regulator</fullName>
    </submittedName>
</protein>
<sequence length="234" mass="26434">MSRFSKSDCLDDLRRRILSTELEPGLDLDEAGLSRHYDMSRTPMREVLQRLQGEGFVVMSENRGAKVASMDISVLRTFFQTAPMVYANIARLACENRMGAQIDLLKRTQVQFAKATKSSDGAEAALANHQFHAIIGEMAHNTYLVASLARLQIDHTRMSQTFYRPAAPYETMLVLKAIEQHDAMIAAIEAREGALAIDLTLQHWDLSRDRMERFVRPDPLPVDVISFKDHTNAI</sequence>
<keyword evidence="3" id="KW-0804">Transcription</keyword>
<reference evidence="5" key="2">
    <citation type="submission" date="2023-01" db="EMBL/GenBank/DDBJ databases">
        <title>Draft genome sequence of Sulfitobacter pacificus strain NBRC 109915.</title>
        <authorList>
            <person name="Sun Q."/>
            <person name="Mori K."/>
        </authorList>
    </citation>
    <scope>NUCLEOTIDE SEQUENCE</scope>
    <source>
        <strain evidence="5">NBRC 109915</strain>
    </source>
</reference>
<dbReference type="SMART" id="SM00345">
    <property type="entry name" value="HTH_GNTR"/>
    <property type="match status" value="1"/>
</dbReference>
<dbReference type="PANTHER" id="PTHR43537:SF53">
    <property type="entry name" value="HTH-TYPE TRANSCRIPTIONAL REPRESSOR NANR"/>
    <property type="match status" value="1"/>
</dbReference>
<keyword evidence="1" id="KW-0805">Transcription regulation</keyword>
<dbReference type="InterPro" id="IPR011711">
    <property type="entry name" value="GntR_C"/>
</dbReference>
<accession>A0ABQ5VGN0</accession>
<dbReference type="EMBL" id="BSNL01000001">
    <property type="protein sequence ID" value="GLQ26248.1"/>
    <property type="molecule type" value="Genomic_DNA"/>
</dbReference>
<reference evidence="5" key="1">
    <citation type="journal article" date="2014" name="Int. J. Syst. Evol. Microbiol.">
        <title>Complete genome of a new Firmicutes species belonging to the dominant human colonic microbiota ('Ruminococcus bicirculans') reveals two chromosomes and a selective capacity to utilize plant glucans.</title>
        <authorList>
            <consortium name="NISC Comparative Sequencing Program"/>
            <person name="Wegmann U."/>
            <person name="Louis P."/>
            <person name="Goesmann A."/>
            <person name="Henrissat B."/>
            <person name="Duncan S.H."/>
            <person name="Flint H.J."/>
        </authorList>
    </citation>
    <scope>NUCLEOTIDE SEQUENCE</scope>
    <source>
        <strain evidence="5">NBRC 109915</strain>
    </source>
</reference>
<dbReference type="PROSITE" id="PS50949">
    <property type="entry name" value="HTH_GNTR"/>
    <property type="match status" value="1"/>
</dbReference>
<dbReference type="Pfam" id="PF07729">
    <property type="entry name" value="FCD"/>
    <property type="match status" value="1"/>
</dbReference>
<dbReference type="InterPro" id="IPR008920">
    <property type="entry name" value="TF_FadR/GntR_C"/>
</dbReference>
<dbReference type="SUPFAM" id="SSF48008">
    <property type="entry name" value="GntR ligand-binding domain-like"/>
    <property type="match status" value="1"/>
</dbReference>
<evidence type="ECO:0000259" key="4">
    <source>
        <dbReference type="PROSITE" id="PS50949"/>
    </source>
</evidence>
<gene>
    <name evidence="5" type="ORF">GCM10007927_10510</name>
</gene>
<keyword evidence="6" id="KW-1185">Reference proteome</keyword>
<dbReference type="PANTHER" id="PTHR43537">
    <property type="entry name" value="TRANSCRIPTIONAL REGULATOR, GNTR FAMILY"/>
    <property type="match status" value="1"/>
</dbReference>
<name>A0ABQ5VGN0_9RHOB</name>
<dbReference type="SMART" id="SM00895">
    <property type="entry name" value="FCD"/>
    <property type="match status" value="1"/>
</dbReference>
<comment type="caution">
    <text evidence="5">The sequence shown here is derived from an EMBL/GenBank/DDBJ whole genome shotgun (WGS) entry which is preliminary data.</text>
</comment>